<dbReference type="VEuPathDB" id="VectorBase:ISCI022937"/>
<keyword evidence="2" id="KW-0719">Serine esterase</keyword>
<dbReference type="PANTHER" id="PTHR43918">
    <property type="entry name" value="ACETYLCHOLINESTERASE"/>
    <property type="match status" value="1"/>
</dbReference>
<reference evidence="7" key="2">
    <citation type="submission" date="2020-05" db="UniProtKB">
        <authorList>
            <consortium name="EnsemblMetazoa"/>
        </authorList>
    </citation>
    <scope>IDENTIFICATION</scope>
    <source>
        <strain evidence="7">wikel</strain>
    </source>
</reference>
<dbReference type="AlphaFoldDB" id="B7QMI4"/>
<sequence>MHDVVVVTTNYRLGLFGFLDAGIPEAPGNVGLLDQSRTPRRGQFADVDVMVSVTRSEGSVIVLSQPDERFWEKDLNTISMEALKPALRKIAATWMKDKHMDLMEHYATQVAQDDKRALRQMYAEFVDDFSAKSKFPKWSGVPHVENVPYYFGVPLWDHDNYSDEDRNFSREVMRAFVSFAKHG</sequence>
<dbReference type="PANTHER" id="PTHR43918:SF4">
    <property type="entry name" value="CARBOXYLIC ESTER HYDROLASE"/>
    <property type="match status" value="1"/>
</dbReference>
<evidence type="ECO:0000259" key="5">
    <source>
        <dbReference type="Pfam" id="PF00135"/>
    </source>
</evidence>
<dbReference type="GO" id="GO:0003990">
    <property type="term" value="F:acetylcholinesterase activity"/>
    <property type="evidence" value="ECO:0007669"/>
    <property type="project" value="UniProtKB-EC"/>
</dbReference>
<dbReference type="InParanoid" id="B7QMI4"/>
<name>B7QMI4_IXOSC</name>
<dbReference type="InterPro" id="IPR029058">
    <property type="entry name" value="AB_hydrolase_fold"/>
</dbReference>
<evidence type="ECO:0000313" key="6">
    <source>
        <dbReference type="EMBL" id="EEC20056.1"/>
    </source>
</evidence>
<reference evidence="6 8" key="1">
    <citation type="submission" date="2008-03" db="EMBL/GenBank/DDBJ databases">
        <title>Annotation of Ixodes scapularis.</title>
        <authorList>
            <consortium name="Ixodes scapularis Genome Project Consortium"/>
            <person name="Caler E."/>
            <person name="Hannick L.I."/>
            <person name="Bidwell S."/>
            <person name="Joardar V."/>
            <person name="Thiagarajan M."/>
            <person name="Amedeo P."/>
            <person name="Galinsky K.J."/>
            <person name="Schobel S."/>
            <person name="Inman J."/>
            <person name="Hostetler J."/>
            <person name="Miller J."/>
            <person name="Hammond M."/>
            <person name="Megy K."/>
            <person name="Lawson D."/>
            <person name="Kodira C."/>
            <person name="Sutton G."/>
            <person name="Meyer J."/>
            <person name="Hill C.A."/>
            <person name="Birren B."/>
            <person name="Nene V."/>
            <person name="Collins F."/>
            <person name="Alarcon-Chaidez F."/>
            <person name="Wikel S."/>
            <person name="Strausberg R."/>
        </authorList>
    </citation>
    <scope>NUCLEOTIDE SEQUENCE [LARGE SCALE GENOMIC DNA]</scope>
    <source>
        <strain evidence="8">Wikel</strain>
        <strain evidence="6">Wikel colony</strain>
    </source>
</reference>
<protein>
    <submittedName>
        <fullName evidence="6 7">Acetylcholinesterase, putative</fullName>
        <ecNumber evidence="6">3.1.1.7</ecNumber>
    </submittedName>
</protein>
<dbReference type="Gene3D" id="3.40.50.1820">
    <property type="entry name" value="alpha/beta hydrolase"/>
    <property type="match status" value="2"/>
</dbReference>
<dbReference type="Proteomes" id="UP000001555">
    <property type="component" value="Unassembled WGS sequence"/>
</dbReference>
<evidence type="ECO:0000256" key="1">
    <source>
        <dbReference type="ARBA" id="ARBA00005964"/>
    </source>
</evidence>
<feature type="domain" description="Carboxylesterase type B" evidence="5">
    <location>
        <begin position="3"/>
        <end position="36"/>
    </location>
</feature>
<keyword evidence="8" id="KW-1185">Reference proteome</keyword>
<dbReference type="EMBL" id="DS971562">
    <property type="protein sequence ID" value="EEC20056.1"/>
    <property type="molecule type" value="Genomic_DNA"/>
</dbReference>
<evidence type="ECO:0000256" key="4">
    <source>
        <dbReference type="ARBA" id="ARBA00023180"/>
    </source>
</evidence>
<dbReference type="HOGENOM" id="CLU_1476745_0_0_1"/>
<dbReference type="Pfam" id="PF00135">
    <property type="entry name" value="COesterase"/>
    <property type="match status" value="2"/>
</dbReference>
<dbReference type="InterPro" id="IPR050654">
    <property type="entry name" value="AChE-related_enzymes"/>
</dbReference>
<keyword evidence="4" id="KW-0325">Glycoprotein</keyword>
<gene>
    <name evidence="6" type="ORF">IscW_ISCW022937</name>
</gene>
<dbReference type="EnsemblMetazoa" id="ISCW022937-RA">
    <property type="protein sequence ID" value="ISCW022937-PA"/>
    <property type="gene ID" value="ISCW022937"/>
</dbReference>
<evidence type="ECO:0000313" key="7">
    <source>
        <dbReference type="EnsemblMetazoa" id="ISCW022937-PA"/>
    </source>
</evidence>
<dbReference type="EMBL" id="ABJB010557364">
    <property type="status" value="NOT_ANNOTATED_CDS"/>
    <property type="molecule type" value="Genomic_DNA"/>
</dbReference>
<dbReference type="InterPro" id="IPR002018">
    <property type="entry name" value="CarbesteraseB"/>
</dbReference>
<dbReference type="VEuPathDB" id="VectorBase:ISCW022937"/>
<evidence type="ECO:0000313" key="8">
    <source>
        <dbReference type="Proteomes" id="UP000001555"/>
    </source>
</evidence>
<keyword evidence="3 6" id="KW-0378">Hydrolase</keyword>
<comment type="similarity">
    <text evidence="1">Belongs to the type-B carboxylesterase/lipase family.</text>
</comment>
<evidence type="ECO:0000256" key="2">
    <source>
        <dbReference type="ARBA" id="ARBA00022487"/>
    </source>
</evidence>
<accession>B7QMI4</accession>
<feature type="domain" description="Carboxylesterase type B" evidence="5">
    <location>
        <begin position="131"/>
        <end position="183"/>
    </location>
</feature>
<dbReference type="PaxDb" id="6945-B7QMI4"/>
<dbReference type="EC" id="3.1.1.7" evidence="6"/>
<evidence type="ECO:0000256" key="3">
    <source>
        <dbReference type="ARBA" id="ARBA00022801"/>
    </source>
</evidence>
<organism>
    <name type="scientific">Ixodes scapularis</name>
    <name type="common">Black-legged tick</name>
    <name type="synonym">Deer tick</name>
    <dbReference type="NCBI Taxonomy" id="6945"/>
    <lineage>
        <taxon>Eukaryota</taxon>
        <taxon>Metazoa</taxon>
        <taxon>Ecdysozoa</taxon>
        <taxon>Arthropoda</taxon>
        <taxon>Chelicerata</taxon>
        <taxon>Arachnida</taxon>
        <taxon>Acari</taxon>
        <taxon>Parasitiformes</taxon>
        <taxon>Ixodida</taxon>
        <taxon>Ixodoidea</taxon>
        <taxon>Ixodidae</taxon>
        <taxon>Ixodinae</taxon>
        <taxon>Ixodes</taxon>
    </lineage>
</organism>
<proteinExistence type="inferred from homology"/>
<dbReference type="SUPFAM" id="SSF53474">
    <property type="entry name" value="alpha/beta-Hydrolases"/>
    <property type="match status" value="1"/>
</dbReference>